<keyword evidence="3" id="KW-1185">Reference proteome</keyword>
<keyword evidence="1" id="KW-0812">Transmembrane</keyword>
<dbReference type="OrthoDB" id="6120947at2"/>
<accession>A0A222FKS0</accession>
<evidence type="ECO:0000313" key="2">
    <source>
        <dbReference type="EMBL" id="ASP39186.1"/>
    </source>
</evidence>
<protein>
    <submittedName>
        <fullName evidence="2">Uncharacterized protein</fullName>
    </submittedName>
</protein>
<evidence type="ECO:0000313" key="3">
    <source>
        <dbReference type="Proteomes" id="UP000202440"/>
    </source>
</evidence>
<gene>
    <name evidence="2" type="ORF">CHH28_11075</name>
</gene>
<dbReference type="EMBL" id="CP022530">
    <property type="protein sequence ID" value="ASP39186.1"/>
    <property type="molecule type" value="Genomic_DNA"/>
</dbReference>
<dbReference type="AlphaFoldDB" id="A0A222FKS0"/>
<evidence type="ECO:0000256" key="1">
    <source>
        <dbReference type="SAM" id="Phobius"/>
    </source>
</evidence>
<dbReference type="RefSeq" id="WP_094060366.1">
    <property type="nucleotide sequence ID" value="NZ_CP022530.1"/>
</dbReference>
<proteinExistence type="predicted"/>
<dbReference type="Proteomes" id="UP000202440">
    <property type="component" value="Chromosome"/>
</dbReference>
<reference evidence="2 3" key="1">
    <citation type="submission" date="2017-07" db="EMBL/GenBank/DDBJ databases">
        <title>Annotated genome sequence of Bacterioplanes sanyensis isolated from Red Sea.</title>
        <authorList>
            <person name="Rehman Z.U."/>
        </authorList>
    </citation>
    <scope>NUCLEOTIDE SEQUENCE [LARGE SCALE GENOMIC DNA]</scope>
    <source>
        <strain evidence="2 3">NV9</strain>
    </source>
</reference>
<dbReference type="KEGG" id="bsan:CHH28_11075"/>
<keyword evidence="1" id="KW-0472">Membrane</keyword>
<keyword evidence="1" id="KW-1133">Transmembrane helix</keyword>
<sequence>MTRSTPFWHWDYTGSMTILLSLIIVSVIIGLLSLVMLADRGRRNSLLRQAADQLGLKFRPYASLSQPVRQAQFHLIECGQFRHFRYLLEGEFQQRPVNIFDYSLVNQQGASTQTVVLLHCPLDGKANWRLQCWQKHWLRGDALTDQQPLTLTPLSPHQKPAGLRKWHIASSEVGLVQPYLAILEQWCLAHPHLHIEYAAGMLMLYRPQYELAAEHLEQALQAGCELCQRLATPQAA</sequence>
<organism evidence="2 3">
    <name type="scientific">Bacterioplanes sanyensis</name>
    <dbReference type="NCBI Taxonomy" id="1249553"/>
    <lineage>
        <taxon>Bacteria</taxon>
        <taxon>Pseudomonadati</taxon>
        <taxon>Pseudomonadota</taxon>
        <taxon>Gammaproteobacteria</taxon>
        <taxon>Oceanospirillales</taxon>
        <taxon>Oceanospirillaceae</taxon>
        <taxon>Bacterioplanes</taxon>
    </lineage>
</organism>
<feature type="transmembrane region" description="Helical" evidence="1">
    <location>
        <begin position="12"/>
        <end position="38"/>
    </location>
</feature>
<name>A0A222FKS0_9GAMM</name>